<organism evidence="4 5">
    <name type="scientific">Candidatus Brennerbacteria bacterium CG_4_8_14_3_um_filter_43_14</name>
    <dbReference type="NCBI Taxonomy" id="1974521"/>
    <lineage>
        <taxon>Bacteria</taxon>
        <taxon>Candidatus Brenneribacteriota</taxon>
    </lineage>
</organism>
<dbReference type="Gene3D" id="2.70.70.10">
    <property type="entry name" value="Glucose Permease (Domain IIA)"/>
    <property type="match status" value="1"/>
</dbReference>
<evidence type="ECO:0000256" key="1">
    <source>
        <dbReference type="SAM" id="Coils"/>
    </source>
</evidence>
<dbReference type="SUPFAM" id="SSF57997">
    <property type="entry name" value="Tropomyosin"/>
    <property type="match status" value="1"/>
</dbReference>
<dbReference type="InterPro" id="IPR011055">
    <property type="entry name" value="Dup_hybrid_motif"/>
</dbReference>
<evidence type="ECO:0000259" key="3">
    <source>
        <dbReference type="Pfam" id="PF01551"/>
    </source>
</evidence>
<gene>
    <name evidence="4" type="ORF">COZ64_02080</name>
</gene>
<dbReference type="Gene3D" id="6.10.250.3150">
    <property type="match status" value="1"/>
</dbReference>
<evidence type="ECO:0000256" key="2">
    <source>
        <dbReference type="SAM" id="SignalP"/>
    </source>
</evidence>
<dbReference type="SUPFAM" id="SSF51261">
    <property type="entry name" value="Duplicated hybrid motif"/>
    <property type="match status" value="1"/>
</dbReference>
<feature type="domain" description="M23ase beta-sheet core" evidence="3">
    <location>
        <begin position="309"/>
        <end position="401"/>
    </location>
</feature>
<accession>A0A2H9N4G8</accession>
<name>A0A2H9N4G8_9BACT</name>
<dbReference type="Pfam" id="PF01551">
    <property type="entry name" value="Peptidase_M23"/>
    <property type="match status" value="1"/>
</dbReference>
<dbReference type="PANTHER" id="PTHR21666:SF270">
    <property type="entry name" value="MUREIN HYDROLASE ACTIVATOR ENVC"/>
    <property type="match status" value="1"/>
</dbReference>
<evidence type="ECO:0000313" key="5">
    <source>
        <dbReference type="Proteomes" id="UP000236842"/>
    </source>
</evidence>
<proteinExistence type="predicted"/>
<keyword evidence="1" id="KW-0175">Coiled coil</keyword>
<comment type="caution">
    <text evidence="4">The sequence shown here is derived from an EMBL/GenBank/DDBJ whole genome shotgun (WGS) entry which is preliminary data.</text>
</comment>
<dbReference type="PANTHER" id="PTHR21666">
    <property type="entry name" value="PEPTIDASE-RELATED"/>
    <property type="match status" value="1"/>
</dbReference>
<dbReference type="Proteomes" id="UP000236842">
    <property type="component" value="Unassembled WGS sequence"/>
</dbReference>
<dbReference type="CDD" id="cd12797">
    <property type="entry name" value="M23_peptidase"/>
    <property type="match status" value="1"/>
</dbReference>
<keyword evidence="2" id="KW-0732">Signal</keyword>
<evidence type="ECO:0000313" key="4">
    <source>
        <dbReference type="EMBL" id="PIX28779.1"/>
    </source>
</evidence>
<feature type="signal peptide" evidence="2">
    <location>
        <begin position="1"/>
        <end position="24"/>
    </location>
</feature>
<feature type="coiled-coil region" evidence="1">
    <location>
        <begin position="43"/>
        <end position="147"/>
    </location>
</feature>
<protein>
    <recommendedName>
        <fullName evidence="3">M23ase beta-sheet core domain-containing protein</fullName>
    </recommendedName>
</protein>
<sequence>MKKAFLIFMLAAVCLGGSATFIRADTTADTTNATDTADATDTTEDLKASIAQKEQQIAQLEQEAQQYRQSIAQTTSQTQTLKNQIANINKQIKNLQYNISITQAKLDATQLKIKDLNNNIAATETTVAKNQQLITQLLQNLNELDAQNQLVTLFKVDKLSDFFGVLADIDSMQETLVAKINFLKVLKENLKTDLDKSQRMKSQYDSLKTSLGAQKDITTDQKQEKSTLLQTTKNQEQTYQKLLNQTLAKQQQIEKEINDIETILRQGINYGSLPSKGTHIFIIPVQGGRLTQGYGTVPKNSITRKYYSFHNGIDYGSNLGIGAPIYAAADGFIQAIGNNGTYAYGKWIAIRHTNGLTTLYGHLSYVGVKISQQVSQGDTIGYMGKTGLALGPHVHFTVYTTDSFKTESRWYGLLPVGASIDPGDYM</sequence>
<dbReference type="EMBL" id="PFIJ01000035">
    <property type="protein sequence ID" value="PIX28779.1"/>
    <property type="molecule type" value="Genomic_DNA"/>
</dbReference>
<dbReference type="InterPro" id="IPR016047">
    <property type="entry name" value="M23ase_b-sheet_dom"/>
</dbReference>
<reference evidence="5" key="1">
    <citation type="submission" date="2017-09" db="EMBL/GenBank/DDBJ databases">
        <title>Depth-based differentiation of microbial function through sediment-hosted aquifers and enrichment of novel symbionts in the deep terrestrial subsurface.</title>
        <authorList>
            <person name="Probst A.J."/>
            <person name="Ladd B."/>
            <person name="Jarett J.K."/>
            <person name="Geller-Mcgrath D.E."/>
            <person name="Sieber C.M.K."/>
            <person name="Emerson J.B."/>
            <person name="Anantharaman K."/>
            <person name="Thomas B.C."/>
            <person name="Malmstrom R."/>
            <person name="Stieglmeier M."/>
            <person name="Klingl A."/>
            <person name="Woyke T."/>
            <person name="Ryan C.M."/>
            <person name="Banfield J.F."/>
        </authorList>
    </citation>
    <scope>NUCLEOTIDE SEQUENCE [LARGE SCALE GENOMIC DNA]</scope>
</reference>
<dbReference type="AlphaFoldDB" id="A0A2H9N4G8"/>
<dbReference type="InterPro" id="IPR050570">
    <property type="entry name" value="Cell_wall_metabolism_enzyme"/>
</dbReference>
<dbReference type="GO" id="GO:0004222">
    <property type="term" value="F:metalloendopeptidase activity"/>
    <property type="evidence" value="ECO:0007669"/>
    <property type="project" value="TreeGrafter"/>
</dbReference>
<feature type="chain" id="PRO_5014187389" description="M23ase beta-sheet core domain-containing protein" evidence="2">
    <location>
        <begin position="25"/>
        <end position="426"/>
    </location>
</feature>